<gene>
    <name evidence="1" type="ORF">DPRO_0587</name>
</gene>
<proteinExistence type="predicted"/>
<dbReference type="AlphaFoldDB" id="A0A2C8F4X4"/>
<accession>A0A2C8F4X4</accession>
<evidence type="ECO:0000313" key="2">
    <source>
        <dbReference type="Proteomes" id="UP000219215"/>
    </source>
</evidence>
<keyword evidence="2" id="KW-1185">Reference proteome</keyword>
<sequence length="73" mass="8744">MRWLRHQDPHPSGGRTGFFVPRSSLVSDAFFLAYGGLHWGWSETRSLPLRVRRQFVEALERQLDFEREQTERR</sequence>
<organism evidence="1 2">
    <name type="scientific">Pseudodesulfovibrio profundus</name>
    <dbReference type="NCBI Taxonomy" id="57320"/>
    <lineage>
        <taxon>Bacteria</taxon>
        <taxon>Pseudomonadati</taxon>
        <taxon>Thermodesulfobacteriota</taxon>
        <taxon>Desulfovibrionia</taxon>
        <taxon>Desulfovibrionales</taxon>
        <taxon>Desulfovibrionaceae</taxon>
    </lineage>
</organism>
<evidence type="ECO:0000313" key="1">
    <source>
        <dbReference type="EMBL" id="SOB57471.1"/>
    </source>
</evidence>
<protein>
    <submittedName>
        <fullName evidence="1">Uncharacterized protein</fullName>
    </submittedName>
</protein>
<dbReference type="Proteomes" id="UP000219215">
    <property type="component" value="Chromosome DPRO"/>
</dbReference>
<dbReference type="KEGG" id="pprf:DPRO_0587"/>
<dbReference type="EMBL" id="LT907975">
    <property type="protein sequence ID" value="SOB57471.1"/>
    <property type="molecule type" value="Genomic_DNA"/>
</dbReference>
<reference evidence="2" key="1">
    <citation type="submission" date="2017-09" db="EMBL/GenBank/DDBJ databases">
        <authorList>
            <person name="Regsiter A."/>
            <person name="William W."/>
        </authorList>
    </citation>
    <scope>NUCLEOTIDE SEQUENCE [LARGE SCALE GENOMIC DNA]</scope>
    <source>
        <strain evidence="2">500-1</strain>
    </source>
</reference>
<name>A0A2C8F4X4_9BACT</name>